<dbReference type="EMBL" id="CACSHJ010000089">
    <property type="protein sequence ID" value="CAA0385266.1"/>
    <property type="molecule type" value="Genomic_DNA"/>
</dbReference>
<evidence type="ECO:0000256" key="3">
    <source>
        <dbReference type="ARBA" id="ARBA00023163"/>
    </source>
</evidence>
<keyword evidence="2" id="KW-0238">DNA-binding</keyword>
<evidence type="ECO:0000313" key="9">
    <source>
        <dbReference type="EMBL" id="VYS59855.1"/>
    </source>
</evidence>
<evidence type="ECO:0000313" key="11">
    <source>
        <dbReference type="Proteomes" id="UP000434276"/>
    </source>
</evidence>
<dbReference type="GO" id="GO:0000127">
    <property type="term" value="C:transcription factor TFIIIC complex"/>
    <property type="evidence" value="ECO:0007669"/>
    <property type="project" value="InterPro"/>
</dbReference>
<accession>A0A5S9XJE1</accession>
<organism evidence="8 11">
    <name type="scientific">Arabidopsis thaliana</name>
    <name type="common">Mouse-ear cress</name>
    <dbReference type="NCBI Taxonomy" id="3702"/>
    <lineage>
        <taxon>Eukaryota</taxon>
        <taxon>Viridiplantae</taxon>
        <taxon>Streptophyta</taxon>
        <taxon>Embryophyta</taxon>
        <taxon>Tracheophyta</taxon>
        <taxon>Spermatophyta</taxon>
        <taxon>Magnoliopsida</taxon>
        <taxon>eudicotyledons</taxon>
        <taxon>Gunneridae</taxon>
        <taxon>Pentapetalae</taxon>
        <taxon>rosids</taxon>
        <taxon>malvids</taxon>
        <taxon>Brassicales</taxon>
        <taxon>Brassicaceae</taxon>
        <taxon>Camelineae</taxon>
        <taxon>Arabidopsis</taxon>
    </lineage>
</organism>
<dbReference type="InterPro" id="IPR041499">
    <property type="entry name" value="Tfc1/Sfc1_N"/>
</dbReference>
<sequence>MGIIEEGTISGTLPSKEAFVVHFPGYPSSISRAIETLGGIQGITQARESISNKLELRFRPEDPYAHPALGEQRPCSGFLLRISKQDIKKPESQSVLDTSRDVCLEEASPVLCADIVARLSESFHFDGMADYQHVIPIHADIAQQKKRKWMDVDPLTGKSDLMGLADEDVMMLLPQFFAPKDIPDNVALKPPATSGPKKKDDAATQNFYEIPKKLKWEDFVSRSSNHWQWQVAVSALFEERPIWTRDSVVQRLLDKGLKCTHHMLNRFLLRAAYYFSSGPFLRFWIKRGYDPRNDPESRVYQRMEFRVPPELRGYCDANATNNSKPSWNDICAFKLFPFKCQTFLQLFELDDEYIQREIRKPPKQTTCSHKSGWFSEAMLDTLRLRVAVRFVSVFPETGFEDVFKSIQEEFERSEKVQIQKETLKPSLVKHREATKGSEDMETFKSVNENVDANVNEDGEDENLDDEDEDEEEEEELDMAAGDNEISLDSHGYLDTENSSRTYLQGLFDSFPSSEPNLYGDFAVDDGSDGEFQIYEEESEGLYSIDDDHNDDDEEEDDDD</sequence>
<dbReference type="Proteomes" id="UP000434276">
    <property type="component" value="Unassembled WGS sequence"/>
</dbReference>
<dbReference type="Pfam" id="PF09734">
    <property type="entry name" value="Tau95"/>
    <property type="match status" value="1"/>
</dbReference>
<dbReference type="PANTHER" id="PTHR13230:SF8">
    <property type="entry name" value="TRANSCRIPTION FACTOR IIIC, SUBUNIT 5"/>
    <property type="match status" value="1"/>
</dbReference>
<keyword evidence="3" id="KW-0804">Transcription</keyword>
<feature type="compositionally biased region" description="Basic and acidic residues" evidence="5">
    <location>
        <begin position="431"/>
        <end position="442"/>
    </location>
</feature>
<evidence type="ECO:0000256" key="1">
    <source>
        <dbReference type="ARBA" id="ARBA00004123"/>
    </source>
</evidence>
<dbReference type="Proteomes" id="UP000426265">
    <property type="component" value="Unassembled WGS sequence"/>
</dbReference>
<proteinExistence type="predicted"/>
<feature type="domain" description="Transcription factor IIIC subunit 5 HTH" evidence="6">
    <location>
        <begin position="192"/>
        <end position="306"/>
    </location>
</feature>
<keyword evidence="4" id="KW-0539">Nucleus</keyword>
<dbReference type="InterPro" id="IPR042536">
    <property type="entry name" value="TFIIIC_tauA_Sfc1"/>
</dbReference>
<dbReference type="OrthoDB" id="5598268at2759"/>
<comment type="subcellular location">
    <subcellularLocation>
        <location evidence="1">Nucleus</location>
    </subcellularLocation>
</comment>
<feature type="region of interest" description="Disordered" evidence="5">
    <location>
        <begin position="537"/>
        <end position="559"/>
    </location>
</feature>
<evidence type="ECO:0000313" key="8">
    <source>
        <dbReference type="EMBL" id="CAA0385266.1"/>
    </source>
</evidence>
<evidence type="ECO:0000256" key="2">
    <source>
        <dbReference type="ARBA" id="ARBA00023125"/>
    </source>
</evidence>
<dbReference type="Pfam" id="PF17682">
    <property type="entry name" value="Tau95_N"/>
    <property type="match status" value="1"/>
</dbReference>
<dbReference type="ExpressionAtlas" id="A0A5S9XJE1">
    <property type="expression patterns" value="baseline and differential"/>
</dbReference>
<dbReference type="GO" id="GO:0005634">
    <property type="term" value="C:nucleus"/>
    <property type="evidence" value="ECO:0007669"/>
    <property type="project" value="UniProtKB-SubCell"/>
</dbReference>
<evidence type="ECO:0000256" key="5">
    <source>
        <dbReference type="SAM" id="MobiDB-lite"/>
    </source>
</evidence>
<feature type="compositionally biased region" description="Acidic residues" evidence="5">
    <location>
        <begin position="454"/>
        <end position="477"/>
    </location>
</feature>
<gene>
    <name evidence="9" type="ORF">AN1_LOCUS15291</name>
    <name evidence="8" type="ORF">C24_LOCUS15171</name>
</gene>
<dbReference type="EMBL" id="CACRSJ010000106">
    <property type="protein sequence ID" value="VYS59855.1"/>
    <property type="molecule type" value="Genomic_DNA"/>
</dbReference>
<evidence type="ECO:0008006" key="12">
    <source>
        <dbReference type="Google" id="ProtNLM"/>
    </source>
</evidence>
<dbReference type="GO" id="GO:0006384">
    <property type="term" value="P:transcription initiation at RNA polymerase III promoter"/>
    <property type="evidence" value="ECO:0007669"/>
    <property type="project" value="InterPro"/>
</dbReference>
<dbReference type="FunFam" id="3.30.200.160:FF:000002">
    <property type="entry name" value="Transcription factor IIIC, subunit 5"/>
    <property type="match status" value="1"/>
</dbReference>
<dbReference type="PANTHER" id="PTHR13230">
    <property type="entry name" value="GENERAL TRANSCRIPTION FACTOR IIIC, POLYPEPTIDE 5"/>
    <property type="match status" value="1"/>
</dbReference>
<evidence type="ECO:0000259" key="6">
    <source>
        <dbReference type="Pfam" id="PF09734"/>
    </source>
</evidence>
<evidence type="ECO:0000259" key="7">
    <source>
        <dbReference type="Pfam" id="PF17682"/>
    </source>
</evidence>
<feature type="domain" description="Transcription factor IIIC subunit Tfc1/Sfc1 triple barrel" evidence="7">
    <location>
        <begin position="20"/>
        <end position="133"/>
    </location>
</feature>
<dbReference type="InterPro" id="IPR040454">
    <property type="entry name" value="TF_IIIC_Tfc1/Sfc1"/>
</dbReference>
<accession>A0A654FG64</accession>
<name>A0A5S9XJE1_ARATH</name>
<feature type="region of interest" description="Disordered" evidence="5">
    <location>
        <begin position="431"/>
        <end position="496"/>
    </location>
</feature>
<dbReference type="InterPro" id="IPR019136">
    <property type="entry name" value="TF_IIIC_su-5_HTH"/>
</dbReference>
<feature type="compositionally biased region" description="Acidic residues" evidence="5">
    <location>
        <begin position="547"/>
        <end position="559"/>
    </location>
</feature>
<dbReference type="Gene3D" id="3.30.200.160">
    <property type="entry name" value="TFIIIC, subcomplex tauA, subunit Sfc1, barrel domain"/>
    <property type="match status" value="1"/>
</dbReference>
<dbReference type="GO" id="GO:0003677">
    <property type="term" value="F:DNA binding"/>
    <property type="evidence" value="ECO:0007669"/>
    <property type="project" value="UniProtKB-KW"/>
</dbReference>
<protein>
    <recommendedName>
        <fullName evidence="12">Transcription factor IIIC, subunit 5</fullName>
    </recommendedName>
</protein>
<reference evidence="8 11" key="1">
    <citation type="submission" date="2019-12" db="EMBL/GenBank/DDBJ databases">
        <authorList>
            <person name="Jiao W.-B."/>
            <person name="Schneeberger K."/>
        </authorList>
    </citation>
    <scope>NUCLEOTIDE SEQUENCE [LARGE SCALE GENOMIC DNA]</scope>
    <source>
        <strain evidence="10">cv. An-1</strain>
        <strain evidence="11">cv. C24</strain>
    </source>
</reference>
<evidence type="ECO:0000313" key="10">
    <source>
        <dbReference type="Proteomes" id="UP000426265"/>
    </source>
</evidence>
<evidence type="ECO:0000256" key="4">
    <source>
        <dbReference type="ARBA" id="ARBA00023242"/>
    </source>
</evidence>
<dbReference type="AlphaFoldDB" id="A0A5S9XJE1"/>